<name>A0A258D641_CAUVI</name>
<feature type="domain" description="Microcin J25-processing protein McjB C-terminal" evidence="1">
    <location>
        <begin position="139"/>
        <end position="214"/>
    </location>
</feature>
<evidence type="ECO:0000313" key="2">
    <source>
        <dbReference type="EMBL" id="OYX02773.1"/>
    </source>
</evidence>
<accession>A0A258D641</accession>
<reference evidence="2 3" key="1">
    <citation type="submission" date="2017-03" db="EMBL/GenBank/DDBJ databases">
        <title>Lifting the veil on microbial sulfur biogeochemistry in mining wastewaters.</title>
        <authorList>
            <person name="Kantor R.S."/>
            <person name="Colenbrander Nelson T."/>
            <person name="Marshall S."/>
            <person name="Bennett D."/>
            <person name="Apte S."/>
            <person name="Camacho D."/>
            <person name="Thomas B.C."/>
            <person name="Warren L.A."/>
            <person name="Banfield J.F."/>
        </authorList>
    </citation>
    <scope>NUCLEOTIDE SEQUENCE [LARGE SCALE GENOMIC DNA]</scope>
    <source>
        <strain evidence="2">32-67-7</strain>
    </source>
</reference>
<dbReference type="InterPro" id="IPR053521">
    <property type="entry name" value="McjB-like"/>
</dbReference>
<sequence length="216" mass="23649">MNLWLADGVRGVMIGEDAVFLDVTSNAYFCLPAIAAVLRIDGQALTVCADPLAEDLLAAGLASRTPPVQPSLSIAPPRRTARAVLDTLPAAQRQRPASRHWRAAIAAGVQNARDARRAFADRLPVPRAERAGPVGAGLLADLDAFRRLSPWLPFDGVCLYRSGLLRRYLVALGHQVDWVFGVRTWPFAAHCWLQVDDLALDDEAERLIAYHPIMVR</sequence>
<dbReference type="Proteomes" id="UP000215616">
    <property type="component" value="Unassembled WGS sequence"/>
</dbReference>
<protein>
    <recommendedName>
        <fullName evidence="1">Microcin J25-processing protein McjB C-terminal domain-containing protein</fullName>
    </recommendedName>
</protein>
<organism evidence="2 3">
    <name type="scientific">Caulobacter vibrioides</name>
    <name type="common">Caulobacter crescentus</name>
    <dbReference type="NCBI Taxonomy" id="155892"/>
    <lineage>
        <taxon>Bacteria</taxon>
        <taxon>Pseudomonadati</taxon>
        <taxon>Pseudomonadota</taxon>
        <taxon>Alphaproteobacteria</taxon>
        <taxon>Caulobacterales</taxon>
        <taxon>Caulobacteraceae</taxon>
        <taxon>Caulobacter</taxon>
    </lineage>
</organism>
<dbReference type="AlphaFoldDB" id="A0A258D641"/>
<proteinExistence type="predicted"/>
<evidence type="ECO:0000313" key="3">
    <source>
        <dbReference type="Proteomes" id="UP000215616"/>
    </source>
</evidence>
<evidence type="ECO:0000259" key="1">
    <source>
        <dbReference type="Pfam" id="PF13471"/>
    </source>
</evidence>
<gene>
    <name evidence="2" type="ORF">B7Z12_11420</name>
</gene>
<comment type="caution">
    <text evidence="2">The sequence shown here is derived from an EMBL/GenBank/DDBJ whole genome shotgun (WGS) entry which is preliminary data.</text>
</comment>
<dbReference type="InterPro" id="IPR032708">
    <property type="entry name" value="McjB_C"/>
</dbReference>
<dbReference type="Pfam" id="PF13471">
    <property type="entry name" value="Transglut_core3"/>
    <property type="match status" value="1"/>
</dbReference>
<dbReference type="NCBIfam" id="NF033537">
    <property type="entry name" value="lasso_biosyn_B2"/>
    <property type="match status" value="1"/>
</dbReference>
<dbReference type="EMBL" id="NCDQ01000172">
    <property type="protein sequence ID" value="OYX02773.1"/>
    <property type="molecule type" value="Genomic_DNA"/>
</dbReference>